<organism evidence="2 3">
    <name type="scientific">Spirodela intermedia</name>
    <name type="common">Intermediate duckweed</name>
    <dbReference type="NCBI Taxonomy" id="51605"/>
    <lineage>
        <taxon>Eukaryota</taxon>
        <taxon>Viridiplantae</taxon>
        <taxon>Streptophyta</taxon>
        <taxon>Embryophyta</taxon>
        <taxon>Tracheophyta</taxon>
        <taxon>Spermatophyta</taxon>
        <taxon>Magnoliopsida</taxon>
        <taxon>Liliopsida</taxon>
        <taxon>Araceae</taxon>
        <taxon>Lemnoideae</taxon>
        <taxon>Spirodela</taxon>
    </lineage>
</organism>
<evidence type="ECO:0000313" key="2">
    <source>
        <dbReference type="EMBL" id="CAA7393839.1"/>
    </source>
</evidence>
<protein>
    <submittedName>
        <fullName evidence="2">Uncharacterized protein</fullName>
    </submittedName>
</protein>
<dbReference type="Pfam" id="PF14009">
    <property type="entry name" value="PADRE"/>
    <property type="match status" value="1"/>
</dbReference>
<dbReference type="AlphaFoldDB" id="A0A7I8K848"/>
<feature type="region of interest" description="Disordered" evidence="1">
    <location>
        <begin position="1"/>
        <end position="23"/>
    </location>
</feature>
<dbReference type="InterPro" id="IPR025322">
    <property type="entry name" value="PADRE_dom"/>
</dbReference>
<gene>
    <name evidence="2" type="ORF">SI8410_03004540</name>
</gene>
<sequence>MGTCGSSEAARGRGTAAESGDTAKVVHAGDGRAWEYAGGTSTAAGVEAKNPGYYLCSGEAMRVGEIPARVADAAELQSGQVYFLLPLASLRRPLSLPDLCQLAGMAATAFRRLPRHATTPPPPKPAKSLLLRAVLGGAGWRWV</sequence>
<proteinExistence type="predicted"/>
<evidence type="ECO:0000313" key="3">
    <source>
        <dbReference type="Proteomes" id="UP000663760"/>
    </source>
</evidence>
<keyword evidence="3" id="KW-1185">Reference proteome</keyword>
<accession>A0A7I8K848</accession>
<dbReference type="EMBL" id="LR746266">
    <property type="protein sequence ID" value="CAA7393839.1"/>
    <property type="molecule type" value="Genomic_DNA"/>
</dbReference>
<name>A0A7I8K848_SPIIN</name>
<dbReference type="OrthoDB" id="1919386at2759"/>
<reference evidence="2" key="1">
    <citation type="submission" date="2020-02" db="EMBL/GenBank/DDBJ databases">
        <authorList>
            <person name="Scholz U."/>
            <person name="Mascher M."/>
            <person name="Fiebig A."/>
        </authorList>
    </citation>
    <scope>NUCLEOTIDE SEQUENCE</scope>
</reference>
<dbReference type="Proteomes" id="UP000663760">
    <property type="component" value="Chromosome 3"/>
</dbReference>
<dbReference type="PANTHER" id="PTHR33052">
    <property type="entry name" value="DUF4228 DOMAIN PROTEIN-RELATED"/>
    <property type="match status" value="1"/>
</dbReference>
<evidence type="ECO:0000256" key="1">
    <source>
        <dbReference type="SAM" id="MobiDB-lite"/>
    </source>
</evidence>